<feature type="site" description="Interaction with phosphoserine on interacting protein" evidence="2">
    <location>
        <position position="138"/>
    </location>
</feature>
<accession>A0AAU9ID69</accession>
<dbReference type="AlphaFoldDB" id="A0AAU9ID69"/>
<dbReference type="InterPro" id="IPR023410">
    <property type="entry name" value="14-3-3_domain"/>
</dbReference>
<feature type="region of interest" description="Disordered" evidence="3">
    <location>
        <begin position="77"/>
        <end position="97"/>
    </location>
</feature>
<sequence>MNIDRPEALERDELIYLARLAEQSERYEEMVAYVKAFVKKSSQDLSVEERNILSVAYKNVVGARRTSWRVLNSIEQKEERRGNSAHKTSAGQYKSDVESELRRHCDDVLNVIDTDLIPKVGNSESRVFYLKMKGDYYRYMAELEQAAAQSQTAIRAGESYQAALDIAKNELPPTHPTRLGLALNFSVFNYEIKKENDKACEMAKAAFDEAIPELDNISEESYKDSTLILQLLRDNITLWTSGEQEN</sequence>
<dbReference type="SUPFAM" id="SSF48445">
    <property type="entry name" value="14-3-3 protein"/>
    <property type="match status" value="1"/>
</dbReference>
<organism evidence="5 6">
    <name type="scientific">Blepharisma stoltei</name>
    <dbReference type="NCBI Taxonomy" id="1481888"/>
    <lineage>
        <taxon>Eukaryota</taxon>
        <taxon>Sar</taxon>
        <taxon>Alveolata</taxon>
        <taxon>Ciliophora</taxon>
        <taxon>Postciliodesmatophora</taxon>
        <taxon>Heterotrichea</taxon>
        <taxon>Heterotrichida</taxon>
        <taxon>Blepharismidae</taxon>
        <taxon>Blepharisma</taxon>
    </lineage>
</organism>
<dbReference type="Gene3D" id="1.20.190.20">
    <property type="entry name" value="14-3-3 domain"/>
    <property type="match status" value="1"/>
</dbReference>
<keyword evidence="6" id="KW-1185">Reference proteome</keyword>
<dbReference type="SMART" id="SM00101">
    <property type="entry name" value="14_3_3"/>
    <property type="match status" value="1"/>
</dbReference>
<dbReference type="PIRSF" id="PIRSF000868">
    <property type="entry name" value="14-3-3"/>
    <property type="match status" value="1"/>
</dbReference>
<evidence type="ECO:0000256" key="1">
    <source>
        <dbReference type="ARBA" id="ARBA00006141"/>
    </source>
</evidence>
<evidence type="ECO:0000259" key="4">
    <source>
        <dbReference type="SMART" id="SM00101"/>
    </source>
</evidence>
<dbReference type="Pfam" id="PF00244">
    <property type="entry name" value="14-3-3"/>
    <property type="match status" value="1"/>
</dbReference>
<comment type="caution">
    <text evidence="5">The sequence shown here is derived from an EMBL/GenBank/DDBJ whole genome shotgun (WGS) entry which is preliminary data.</text>
</comment>
<evidence type="ECO:0000313" key="6">
    <source>
        <dbReference type="Proteomes" id="UP001162131"/>
    </source>
</evidence>
<feature type="site" description="Interaction with phosphoserine on interacting protein" evidence="2">
    <location>
        <position position="65"/>
    </location>
</feature>
<gene>
    <name evidence="5" type="ORF">BSTOLATCC_MIC3606</name>
</gene>
<evidence type="ECO:0000256" key="2">
    <source>
        <dbReference type="PIRSR" id="PIRSR000868-1"/>
    </source>
</evidence>
<comment type="similarity">
    <text evidence="1">Belongs to the 14-3-3 family.</text>
</comment>
<dbReference type="InterPro" id="IPR036815">
    <property type="entry name" value="14-3-3_dom_sf"/>
</dbReference>
<dbReference type="EMBL" id="CAJZBQ010000004">
    <property type="protein sequence ID" value="CAG9311316.1"/>
    <property type="molecule type" value="Genomic_DNA"/>
</dbReference>
<proteinExistence type="inferred from homology"/>
<dbReference type="PANTHER" id="PTHR18860">
    <property type="entry name" value="14-3-3 PROTEIN"/>
    <property type="match status" value="1"/>
</dbReference>
<dbReference type="Proteomes" id="UP001162131">
    <property type="component" value="Unassembled WGS sequence"/>
</dbReference>
<reference evidence="5" key="1">
    <citation type="submission" date="2021-09" db="EMBL/GenBank/DDBJ databases">
        <authorList>
            <consortium name="AG Swart"/>
            <person name="Singh M."/>
            <person name="Singh A."/>
            <person name="Seah K."/>
            <person name="Emmerich C."/>
        </authorList>
    </citation>
    <scope>NUCLEOTIDE SEQUENCE</scope>
    <source>
        <strain evidence="5">ATCC30299</strain>
    </source>
</reference>
<evidence type="ECO:0000313" key="5">
    <source>
        <dbReference type="EMBL" id="CAG9311316.1"/>
    </source>
</evidence>
<dbReference type="PRINTS" id="PR00305">
    <property type="entry name" value="1433ZETA"/>
</dbReference>
<dbReference type="InterPro" id="IPR000308">
    <property type="entry name" value="14-3-3"/>
</dbReference>
<dbReference type="CDD" id="cd08774">
    <property type="entry name" value="14-3-3"/>
    <property type="match status" value="1"/>
</dbReference>
<feature type="domain" description="14-3-3" evidence="4">
    <location>
        <begin position="11"/>
        <end position="245"/>
    </location>
</feature>
<evidence type="ECO:0000256" key="3">
    <source>
        <dbReference type="SAM" id="MobiDB-lite"/>
    </source>
</evidence>
<name>A0AAU9ID69_9CILI</name>
<protein>
    <recommendedName>
        <fullName evidence="4">14-3-3 domain-containing protein</fullName>
    </recommendedName>
</protein>